<dbReference type="PANTHER" id="PTHR12232">
    <property type="entry name" value="SH3 DOMAIN-BINDING GLUTAMIC ACID-RICH-LIKE PROTEIN"/>
    <property type="match status" value="1"/>
</dbReference>
<name>A0A8H3FI68_9LECA</name>
<dbReference type="GO" id="GO:0005737">
    <property type="term" value="C:cytoplasm"/>
    <property type="evidence" value="ECO:0007669"/>
    <property type="project" value="TreeGrafter"/>
</dbReference>
<organism evidence="2 3">
    <name type="scientific">Heterodermia speciosa</name>
    <dbReference type="NCBI Taxonomy" id="116794"/>
    <lineage>
        <taxon>Eukaryota</taxon>
        <taxon>Fungi</taxon>
        <taxon>Dikarya</taxon>
        <taxon>Ascomycota</taxon>
        <taxon>Pezizomycotina</taxon>
        <taxon>Lecanoromycetes</taxon>
        <taxon>OSLEUM clade</taxon>
        <taxon>Lecanoromycetidae</taxon>
        <taxon>Caliciales</taxon>
        <taxon>Physciaceae</taxon>
        <taxon>Heterodermia</taxon>
    </lineage>
</organism>
<dbReference type="PANTHER" id="PTHR12232:SF0">
    <property type="entry name" value="THIOREDOXIN DOMAIN-CONTAINING PROTEIN"/>
    <property type="match status" value="1"/>
</dbReference>
<feature type="region of interest" description="Disordered" evidence="1">
    <location>
        <begin position="100"/>
        <end position="400"/>
    </location>
</feature>
<dbReference type="Gene3D" id="3.40.30.10">
    <property type="entry name" value="Glutaredoxin"/>
    <property type="match status" value="1"/>
</dbReference>
<dbReference type="AlphaFoldDB" id="A0A8H3FI68"/>
<gene>
    <name evidence="2" type="ORF">HETSPECPRED_004514</name>
</gene>
<comment type="caution">
    <text evidence="2">The sequence shown here is derived from an EMBL/GenBank/DDBJ whole genome shotgun (WGS) entry which is preliminary data.</text>
</comment>
<dbReference type="Proteomes" id="UP000664521">
    <property type="component" value="Unassembled WGS sequence"/>
</dbReference>
<evidence type="ECO:0000256" key="1">
    <source>
        <dbReference type="SAM" id="MobiDB-lite"/>
    </source>
</evidence>
<feature type="compositionally biased region" description="Basic and acidic residues" evidence="1">
    <location>
        <begin position="205"/>
        <end position="221"/>
    </location>
</feature>
<reference evidence="2" key="1">
    <citation type="submission" date="2021-03" db="EMBL/GenBank/DDBJ databases">
        <authorList>
            <person name="Tagirdzhanova G."/>
        </authorList>
    </citation>
    <scope>NUCLEOTIDE SEQUENCE</scope>
</reference>
<evidence type="ECO:0008006" key="4">
    <source>
        <dbReference type="Google" id="ProtNLM"/>
    </source>
</evidence>
<feature type="compositionally biased region" description="Basic and acidic residues" evidence="1">
    <location>
        <begin position="357"/>
        <end position="368"/>
    </location>
</feature>
<evidence type="ECO:0000313" key="3">
    <source>
        <dbReference type="Proteomes" id="UP000664521"/>
    </source>
</evidence>
<dbReference type="InterPro" id="IPR051033">
    <property type="entry name" value="SH3BGR"/>
</dbReference>
<dbReference type="PROSITE" id="PS51354">
    <property type="entry name" value="GLUTAREDOXIN_2"/>
    <property type="match status" value="1"/>
</dbReference>
<protein>
    <recommendedName>
        <fullName evidence="4">Glutaredoxin domain-containing protein</fullName>
    </recommendedName>
</protein>
<feature type="compositionally biased region" description="Basic and acidic residues" evidence="1">
    <location>
        <begin position="296"/>
        <end position="305"/>
    </location>
</feature>
<dbReference type="InterPro" id="IPR036249">
    <property type="entry name" value="Thioredoxin-like_sf"/>
</dbReference>
<accession>A0A8H3FI68</accession>
<proteinExistence type="predicted"/>
<dbReference type="EMBL" id="CAJPDS010000028">
    <property type="protein sequence ID" value="CAF9921381.1"/>
    <property type="molecule type" value="Genomic_DNA"/>
</dbReference>
<evidence type="ECO:0000313" key="2">
    <source>
        <dbReference type="EMBL" id="CAF9921381.1"/>
    </source>
</evidence>
<sequence length="400" mass="41637">MTDSATSTPKSYHTDPTLYLYTSLTAGSSQIITATSRLETILKAHRIPFQALDVATDEKARMLWGRRAGKRKLPGLVRMGLIVGDLEEVEEWNEYGELKDHLGGLTTSTPTPSATNTPSKPPSTPSTSLPAKPPPSPLSAVPKQNPSSAVGTPPPRPPPQTATDSPLTTAMRQAGFEAAKKAGDAKKAKLFASSKGPELETLEGQGEKEGSVDEGSLKKLDNSGPLGMPPPSGTTGPEDAKAPETAGAIAESKADETPSSEPVSEAPKGIDGTAGDIENLKDEGTDLPLRGSVKNVDTEVEHSHGTVEPVVTTVGQKTERGEEQAEDTRALEEDGGLKGAVTTKEKEEENDVAQNSDGEKGSSMKTEDVSAAAGPESLPGKRTQEQSAAKGEEAGTSVGD</sequence>
<dbReference type="OrthoDB" id="9932926at2759"/>
<feature type="compositionally biased region" description="Low complexity" evidence="1">
    <location>
        <begin position="105"/>
        <end position="118"/>
    </location>
</feature>
<feature type="compositionally biased region" description="Polar residues" evidence="1">
    <location>
        <begin position="161"/>
        <end position="171"/>
    </location>
</feature>
<feature type="compositionally biased region" description="Basic and acidic residues" evidence="1">
    <location>
        <begin position="317"/>
        <end position="336"/>
    </location>
</feature>
<feature type="compositionally biased region" description="Basic and acidic residues" evidence="1">
    <location>
        <begin position="178"/>
        <end position="187"/>
    </location>
</feature>
<keyword evidence="3" id="KW-1185">Reference proteome</keyword>
<dbReference type="SUPFAM" id="SSF52833">
    <property type="entry name" value="Thioredoxin-like"/>
    <property type="match status" value="1"/>
</dbReference>